<protein>
    <submittedName>
        <fullName evidence="1">Uncharacterized protein</fullName>
    </submittedName>
</protein>
<proteinExistence type="predicted"/>
<evidence type="ECO:0000313" key="1">
    <source>
        <dbReference type="EMBL" id="MBU3852653.1"/>
    </source>
</evidence>
<comment type="caution">
    <text evidence="1">The sequence shown here is derived from an EMBL/GenBank/DDBJ whole genome shotgun (WGS) entry which is preliminary data.</text>
</comment>
<organism evidence="1 2">
    <name type="scientific">Candidatus Paraprevotella stercoravium</name>
    <dbReference type="NCBI Taxonomy" id="2838725"/>
    <lineage>
        <taxon>Bacteria</taxon>
        <taxon>Pseudomonadati</taxon>
        <taxon>Bacteroidota</taxon>
        <taxon>Bacteroidia</taxon>
        <taxon>Bacteroidales</taxon>
        <taxon>Prevotellaceae</taxon>
        <taxon>Paraprevotella</taxon>
    </lineage>
</organism>
<dbReference type="Proteomes" id="UP000823865">
    <property type="component" value="Unassembled WGS sequence"/>
</dbReference>
<evidence type="ECO:0000313" key="2">
    <source>
        <dbReference type="Proteomes" id="UP000823865"/>
    </source>
</evidence>
<dbReference type="EMBL" id="JAHLFU010000038">
    <property type="protein sequence ID" value="MBU3852653.1"/>
    <property type="molecule type" value="Genomic_DNA"/>
</dbReference>
<dbReference type="AlphaFoldDB" id="A0A9E2L6V3"/>
<reference evidence="1" key="2">
    <citation type="submission" date="2021-04" db="EMBL/GenBank/DDBJ databases">
        <authorList>
            <person name="Gilroy R."/>
        </authorList>
    </citation>
    <scope>NUCLEOTIDE SEQUENCE</scope>
    <source>
        <strain evidence="1">G3-2149</strain>
    </source>
</reference>
<sequence>MNTNSIIDTVIRCGEANGWDVRADRQGKNVIFEFYKFTPAGQDFGFSASMKGNSIDSLADDIEEYYEGFDPDYEASLWIGQDGHGRRGAPYHIKDIILDMEKAEEMVCGLLEAIWKIA</sequence>
<accession>A0A9E2L6V3</accession>
<reference evidence="1" key="1">
    <citation type="journal article" date="2021" name="PeerJ">
        <title>Extensive microbial diversity within the chicken gut microbiome revealed by metagenomics and culture.</title>
        <authorList>
            <person name="Gilroy R."/>
            <person name="Ravi A."/>
            <person name="Getino M."/>
            <person name="Pursley I."/>
            <person name="Horton D.L."/>
            <person name="Alikhan N.F."/>
            <person name="Baker D."/>
            <person name="Gharbi K."/>
            <person name="Hall N."/>
            <person name="Watson M."/>
            <person name="Adriaenssens E.M."/>
            <person name="Foster-Nyarko E."/>
            <person name="Jarju S."/>
            <person name="Secka A."/>
            <person name="Antonio M."/>
            <person name="Oren A."/>
            <person name="Chaudhuri R.R."/>
            <person name="La Ragione R."/>
            <person name="Hildebrand F."/>
            <person name="Pallen M.J."/>
        </authorList>
    </citation>
    <scope>NUCLEOTIDE SEQUENCE</scope>
    <source>
        <strain evidence="1">G3-2149</strain>
    </source>
</reference>
<gene>
    <name evidence="1" type="ORF">H9789_02260</name>
</gene>
<name>A0A9E2L6V3_9BACT</name>